<dbReference type="InterPro" id="IPR036514">
    <property type="entry name" value="SGNH_hydro_sf"/>
</dbReference>
<keyword evidence="4" id="KW-1185">Reference proteome</keyword>
<dbReference type="SUPFAM" id="SSF52266">
    <property type="entry name" value="SGNH hydrolase"/>
    <property type="match status" value="1"/>
</dbReference>
<dbReference type="Gene3D" id="3.40.50.1110">
    <property type="entry name" value="SGNH hydrolase"/>
    <property type="match status" value="1"/>
</dbReference>
<feature type="domain" description="SGNH hydrolase-type esterase" evidence="2">
    <location>
        <begin position="285"/>
        <end position="450"/>
    </location>
</feature>
<dbReference type="InterPro" id="IPR013783">
    <property type="entry name" value="Ig-like_fold"/>
</dbReference>
<comment type="caution">
    <text evidence="3">The sequence shown here is derived from an EMBL/GenBank/DDBJ whole genome shotgun (WGS) entry which is preliminary data.</text>
</comment>
<accession>A0ABV3X3U8</accession>
<evidence type="ECO:0000313" key="4">
    <source>
        <dbReference type="Proteomes" id="UP001559623"/>
    </source>
</evidence>
<dbReference type="PANTHER" id="PTHR30383:SF5">
    <property type="entry name" value="SGNH HYDROLASE-TYPE ESTERASE DOMAIN-CONTAINING PROTEIN"/>
    <property type="match status" value="1"/>
</dbReference>
<evidence type="ECO:0000313" key="3">
    <source>
        <dbReference type="EMBL" id="MEX5284867.1"/>
    </source>
</evidence>
<feature type="chain" id="PRO_5046789926" evidence="1">
    <location>
        <begin position="29"/>
        <end position="481"/>
    </location>
</feature>
<keyword evidence="1" id="KW-0732">Signal</keyword>
<organism evidence="3 4">
    <name type="scientific">Selenomonas sputigena</name>
    <dbReference type="NCBI Taxonomy" id="69823"/>
    <lineage>
        <taxon>Bacteria</taxon>
        <taxon>Bacillati</taxon>
        <taxon>Bacillota</taxon>
        <taxon>Negativicutes</taxon>
        <taxon>Selenomonadales</taxon>
        <taxon>Selenomonadaceae</taxon>
        <taxon>Selenomonas</taxon>
    </lineage>
</organism>
<name>A0ABV3X3U8_9FIRM</name>
<evidence type="ECO:0000259" key="2">
    <source>
        <dbReference type="Pfam" id="PF13472"/>
    </source>
</evidence>
<feature type="signal peptide" evidence="1">
    <location>
        <begin position="1"/>
        <end position="28"/>
    </location>
</feature>
<dbReference type="EMBL" id="JARVLH010000002">
    <property type="protein sequence ID" value="MEX5284867.1"/>
    <property type="molecule type" value="Genomic_DNA"/>
</dbReference>
<evidence type="ECO:0000256" key="1">
    <source>
        <dbReference type="SAM" id="SignalP"/>
    </source>
</evidence>
<dbReference type="Pfam" id="PF13472">
    <property type="entry name" value="Lipase_GDSL_2"/>
    <property type="match status" value="1"/>
</dbReference>
<reference evidence="3 4" key="1">
    <citation type="submission" date="2023-04" db="EMBL/GenBank/DDBJ databases">
        <title>Genome Sequence of Selenomonas sputigena ATCC 33150.</title>
        <authorList>
            <person name="Miller D.P."/>
            <person name="Anvari S."/>
            <person name="Polson S.W."/>
            <person name="Macdonald M."/>
            <person name="Mcdowell J.V."/>
        </authorList>
    </citation>
    <scope>NUCLEOTIDE SEQUENCE [LARGE SCALE GENOMIC DNA]</scope>
    <source>
        <strain evidence="3 4">ATCC 33150</strain>
    </source>
</reference>
<dbReference type="InterPro" id="IPR051532">
    <property type="entry name" value="Ester_Hydrolysis_Enzymes"/>
</dbReference>
<dbReference type="RefSeq" id="WP_368846587.1">
    <property type="nucleotide sequence ID" value="NZ_CP194411.1"/>
</dbReference>
<sequence>MKSKAVVMSFCLAAAVFLPCVLPEAAEAANTMGETRVVERASGQASERTIALARESAGQEAGAMSGTSSRERDALPMEKEAMAGAAPAARPAVRTEPLKLRFVWPAVADAVRYEFTVQEGTGTSAKTVYQEEHVFNNGLELPVKGRGWLDRNHYWRVRALRIDGTPLNTFSEPVALEIGEKDPTGPLPTSEYAHMDYAPLYPAYSWVAVSGAKEYEISVWKRNAAGPALLHLLYSTDLTCYDSHGFTVPGTYYWKVRALDAARQPISGWSDDVVFEVTRPTPVAALGDSITHGGGAVVYGPDRRIYSWETYAAFPIKNLGYSGDTVEAMEARFDRDVLPFRPQILVIMGGVNNYRVGARAAEIIPVLERLRDKCKAHDIIPVFLTGTSLNPGKIASLQYAQNPPPDWSDQQALMNRWVMEQPYCVDVTTTLSDASGQLEDIYTTDGLHPDSVAKRFIGETVSNYLRAKFPKIIGPLLRPVK</sequence>
<dbReference type="Proteomes" id="UP001559623">
    <property type="component" value="Unassembled WGS sequence"/>
</dbReference>
<protein>
    <submittedName>
        <fullName evidence="3">GDSL-type esterase/lipase family protein</fullName>
    </submittedName>
</protein>
<dbReference type="Gene3D" id="2.60.40.10">
    <property type="entry name" value="Immunoglobulins"/>
    <property type="match status" value="2"/>
</dbReference>
<proteinExistence type="predicted"/>
<dbReference type="InterPro" id="IPR013830">
    <property type="entry name" value="SGNH_hydro"/>
</dbReference>
<gene>
    <name evidence="3" type="ORF">QCO44_04300</name>
</gene>
<dbReference type="PANTHER" id="PTHR30383">
    <property type="entry name" value="THIOESTERASE 1/PROTEASE 1/LYSOPHOSPHOLIPASE L1"/>
    <property type="match status" value="1"/>
</dbReference>